<feature type="coiled-coil region" evidence="1">
    <location>
        <begin position="483"/>
        <end position="524"/>
    </location>
</feature>
<name>A0A1H8QZ68_9BRAD</name>
<protein>
    <submittedName>
        <fullName evidence="4">Uncharacterized protein YhaN</fullName>
    </submittedName>
</protein>
<evidence type="ECO:0000256" key="2">
    <source>
        <dbReference type="SAM" id="MobiDB-lite"/>
    </source>
</evidence>
<dbReference type="PANTHER" id="PTHR41259">
    <property type="entry name" value="DOUBLE-STRAND BREAK REPAIR RAD50 ATPASE, PUTATIVE-RELATED"/>
    <property type="match status" value="1"/>
</dbReference>
<evidence type="ECO:0000313" key="5">
    <source>
        <dbReference type="Proteomes" id="UP000199615"/>
    </source>
</evidence>
<evidence type="ECO:0000313" key="4">
    <source>
        <dbReference type="EMBL" id="SEO59297.1"/>
    </source>
</evidence>
<dbReference type="Pfam" id="PF13514">
    <property type="entry name" value="AAA_27"/>
    <property type="match status" value="1"/>
</dbReference>
<dbReference type="InterPro" id="IPR027417">
    <property type="entry name" value="P-loop_NTPase"/>
</dbReference>
<organism evidence="4 5">
    <name type="scientific">Rhodopseudomonas pseudopalustris</name>
    <dbReference type="NCBI Taxonomy" id="1513892"/>
    <lineage>
        <taxon>Bacteria</taxon>
        <taxon>Pseudomonadati</taxon>
        <taxon>Pseudomonadota</taxon>
        <taxon>Alphaproteobacteria</taxon>
        <taxon>Hyphomicrobiales</taxon>
        <taxon>Nitrobacteraceae</taxon>
        <taxon>Rhodopseudomonas</taxon>
    </lineage>
</organism>
<dbReference type="Proteomes" id="UP000199615">
    <property type="component" value="Unassembled WGS sequence"/>
</dbReference>
<evidence type="ECO:0000256" key="1">
    <source>
        <dbReference type="SAM" id="Coils"/>
    </source>
</evidence>
<dbReference type="AlphaFoldDB" id="A0A1H8QZ68"/>
<proteinExistence type="predicted"/>
<feature type="coiled-coil region" evidence="1">
    <location>
        <begin position="722"/>
        <end position="751"/>
    </location>
</feature>
<reference evidence="5" key="1">
    <citation type="submission" date="2016-10" db="EMBL/GenBank/DDBJ databases">
        <authorList>
            <person name="Varghese N."/>
            <person name="Submissions S."/>
        </authorList>
    </citation>
    <scope>NUCLEOTIDE SEQUENCE [LARGE SCALE GENOMIC DNA]</scope>
    <source>
        <strain evidence="5">DSM 123</strain>
    </source>
</reference>
<dbReference type="PANTHER" id="PTHR41259:SF1">
    <property type="entry name" value="DOUBLE-STRAND BREAK REPAIR RAD50 ATPASE, PUTATIVE-RELATED"/>
    <property type="match status" value="1"/>
</dbReference>
<feature type="domain" description="YhaN AAA" evidence="3">
    <location>
        <begin position="1"/>
        <end position="205"/>
    </location>
</feature>
<accession>A0A1H8QZ68</accession>
<feature type="compositionally biased region" description="Basic and acidic residues" evidence="2">
    <location>
        <begin position="836"/>
        <end position="846"/>
    </location>
</feature>
<sequence>MRIEELALERYGIFTDRKVSFDPQASLHVVFGANEAGKTSALSAIADLLFGFGARTDYDFRHDSKLLRLGGTFRHSDGRVIEARRRKGNKNTLLDADDQPLPDDHFAALLGGVSRTAFNSEFGMTAQTLREGGEELLSAGGRLAETLAASSAGMAELSRTKDRLQEQADQLFSARKSASKPFYLAAERREASEKDLREAIVTREALRQLQASVQDAASELEKLKVAHAACGSTLARWQRMLRVRSQLTRLDRIEAELTGLADLPVVAEQTLADWRAAIDRRAALEAEIAALDEAAATDAAEIATLDVDDALLSEDAAIEMLRERLGAVRKAAADLPRRRQDRASAEATLDDCARRLGLVSHVELLAKLPTDPALADARDRIEMMRRATQELAEIEARHGRARRDLEAFAAREGEELHVSDIEPLRQRFEALGDIPAQDERLYRDRAVYAREIEAIRDAVAALDPAPGPLDRVRALPAPDRATITKHAAAVELSEAELKRLDAEISKLDDSIAATEAELARLSSSGAVPTRADLIAARHARDAKLDALCAGLDGDRDNRLARFDEVTDTSRKIDGITDSLLTDTERATRHEDAQRRIVDARNERARAETKRASLTTGLAEIAARWTKAWAASGLQPRGAAEMLRWRERLDDVVARLDKCDLQRAGIDALAAALEDGKAAIIAFLDSVGRRPTPDAPAGVLYREAKGRFDQLQAAWSETKARAVEKARLERDLTEADAARAQIEIRLADLRQHWPRTMSAIGLATDATPVQAEAALSIWNAVGVPRASFEREGRSVDTIMSDLQDFETEVTALIDRVAPDLRGVSAQEAMPRLAERLGDARRGSEARRRLQGNAAKRAANRNTSVAQLAASTSVLEDASRSLRTDIAALPELLSRLATRLALQAEQLALRSHLLEIADGHNESALRQERDGIDLDRLPADIASATVQQDQLLKDISDAAANHNQRQRELDELTKGRDAAGAASRRREAAAEMLSIAEDWLLRSAASLLARRAIELHRAKVQDPMVARAGDLLALATAGAFAGLGIDYGDDDQPTLVARRASGERVPLSGLSEGTRDQLFLALRLALLERRTSEPMPFIGDDLLASFDDRRTLATLRLLAAAGAQRQMLLFTHHQHVADLALSLADYRVDLIHL</sequence>
<dbReference type="Gene3D" id="3.40.50.300">
    <property type="entry name" value="P-loop containing nucleotide triphosphate hydrolases"/>
    <property type="match status" value="2"/>
</dbReference>
<dbReference type="EMBL" id="FODT01000003">
    <property type="protein sequence ID" value="SEO59297.1"/>
    <property type="molecule type" value="Genomic_DNA"/>
</dbReference>
<gene>
    <name evidence="4" type="ORF">SAMN05444123_103419</name>
</gene>
<feature type="coiled-coil region" evidence="1">
    <location>
        <begin position="147"/>
        <end position="174"/>
    </location>
</feature>
<dbReference type="OrthoDB" id="9764467at2"/>
<dbReference type="InterPro" id="IPR038734">
    <property type="entry name" value="YhaN_AAA"/>
</dbReference>
<dbReference type="RefSeq" id="WP_092683006.1">
    <property type="nucleotide sequence ID" value="NZ_FODT01000003.1"/>
</dbReference>
<evidence type="ECO:0000259" key="3">
    <source>
        <dbReference type="Pfam" id="PF13514"/>
    </source>
</evidence>
<keyword evidence="1" id="KW-0175">Coiled coil</keyword>
<dbReference type="SUPFAM" id="SSF52540">
    <property type="entry name" value="P-loop containing nucleoside triphosphate hydrolases"/>
    <property type="match status" value="1"/>
</dbReference>
<feature type="region of interest" description="Disordered" evidence="2">
    <location>
        <begin position="836"/>
        <end position="861"/>
    </location>
</feature>
<keyword evidence="5" id="KW-1185">Reference proteome</keyword>